<feature type="transmembrane region" description="Helical" evidence="7">
    <location>
        <begin position="107"/>
        <end position="125"/>
    </location>
</feature>
<feature type="transmembrane region" description="Helical" evidence="7">
    <location>
        <begin position="47"/>
        <end position="67"/>
    </location>
</feature>
<accession>A0AB39RQT1</accession>
<feature type="domain" description="Major facilitator superfamily (MFS) profile" evidence="8">
    <location>
        <begin position="13"/>
        <end position="452"/>
    </location>
</feature>
<dbReference type="InterPro" id="IPR011701">
    <property type="entry name" value="MFS"/>
</dbReference>
<feature type="transmembrane region" description="Helical" evidence="7">
    <location>
        <begin position="229"/>
        <end position="247"/>
    </location>
</feature>
<evidence type="ECO:0000256" key="7">
    <source>
        <dbReference type="SAM" id="Phobius"/>
    </source>
</evidence>
<feature type="transmembrane region" description="Helical" evidence="7">
    <location>
        <begin position="267"/>
        <end position="292"/>
    </location>
</feature>
<evidence type="ECO:0000313" key="9">
    <source>
        <dbReference type="EMBL" id="XDQ58230.1"/>
    </source>
</evidence>
<dbReference type="GO" id="GO:0046677">
    <property type="term" value="P:response to antibiotic"/>
    <property type="evidence" value="ECO:0007669"/>
    <property type="project" value="UniProtKB-KW"/>
</dbReference>
<evidence type="ECO:0000256" key="4">
    <source>
        <dbReference type="ARBA" id="ARBA00022989"/>
    </source>
</evidence>
<keyword evidence="5 7" id="KW-0472">Membrane</keyword>
<organism evidence="9">
    <name type="scientific">Streptomyces sp. R41</name>
    <dbReference type="NCBI Taxonomy" id="3238632"/>
    <lineage>
        <taxon>Bacteria</taxon>
        <taxon>Bacillati</taxon>
        <taxon>Actinomycetota</taxon>
        <taxon>Actinomycetes</taxon>
        <taxon>Kitasatosporales</taxon>
        <taxon>Streptomycetaceae</taxon>
        <taxon>Streptomyces</taxon>
    </lineage>
</organism>
<feature type="transmembrane region" description="Helical" evidence="7">
    <location>
        <begin position="429"/>
        <end position="448"/>
    </location>
</feature>
<feature type="transmembrane region" description="Helical" evidence="7">
    <location>
        <begin position="79"/>
        <end position="101"/>
    </location>
</feature>
<feature type="transmembrane region" description="Helical" evidence="7">
    <location>
        <begin position="298"/>
        <end position="320"/>
    </location>
</feature>
<evidence type="ECO:0000256" key="3">
    <source>
        <dbReference type="ARBA" id="ARBA00022692"/>
    </source>
</evidence>
<evidence type="ECO:0000256" key="6">
    <source>
        <dbReference type="ARBA" id="ARBA00023251"/>
    </source>
</evidence>
<sequence>MRAESSPAARTGAFIAVALALFCIQLDFFALNLAVPGIAEEFGVTASAAQWTLSAYMLAIGCCFIVGGRVGDVFGRRGILLAGTTLFAAGSVGCALAPGLWPLVGARIVQGIGAGFVFPVAVSVITNVFPDTTRARALGAAFGIANVGTALGPFVGGGFTEGPGWRWIFWLLAPLSVLALIVAYVCVPDSRDLSAPRQLDLAGCLALVCALAALTLAVERGSAWGWDHARTLTLLAVAVVAGGLFVLRERTARHPLIDARLFRNIPYVLVTGAGSVTNMGYAVTVFVSTLYLQQVRGLSPLQAGLVFLAPAVLVALSGPLGARLSAHMRPTVVMALAGTIAGTGMVMLSHVTTGWLYVVVFAWCGLGLGLGWTFASVATQQVVAPDRAGEASGVLLTFLVTLGGVALAAAAAAITAMTPEWSPEAAYDAILRAGGAVILAASVVVMAVRHRLVVLGQVPPLGSRPTHGGSPP</sequence>
<comment type="subcellular location">
    <subcellularLocation>
        <location evidence="1">Cell membrane</location>
        <topology evidence="1">Multi-pass membrane protein</topology>
    </subcellularLocation>
</comment>
<dbReference type="CDD" id="cd17321">
    <property type="entry name" value="MFS_MMR_MDR_like"/>
    <property type="match status" value="1"/>
</dbReference>
<protein>
    <submittedName>
        <fullName evidence="9">MFS transporter</fullName>
    </submittedName>
</protein>
<reference evidence="9" key="1">
    <citation type="submission" date="2024-07" db="EMBL/GenBank/DDBJ databases">
        <authorList>
            <person name="Yu S.T."/>
        </authorList>
    </citation>
    <scope>NUCLEOTIDE SEQUENCE</scope>
    <source>
        <strain evidence="9">R41</strain>
    </source>
</reference>
<dbReference type="PROSITE" id="PS50850">
    <property type="entry name" value="MFS"/>
    <property type="match status" value="1"/>
</dbReference>
<dbReference type="GO" id="GO:0005886">
    <property type="term" value="C:plasma membrane"/>
    <property type="evidence" value="ECO:0007669"/>
    <property type="project" value="UniProtKB-SubCell"/>
</dbReference>
<dbReference type="Pfam" id="PF07690">
    <property type="entry name" value="MFS_1"/>
    <property type="match status" value="1"/>
</dbReference>
<evidence type="ECO:0000259" key="8">
    <source>
        <dbReference type="PROSITE" id="PS50850"/>
    </source>
</evidence>
<keyword evidence="3 7" id="KW-0812">Transmembrane</keyword>
<feature type="transmembrane region" description="Helical" evidence="7">
    <location>
        <begin position="355"/>
        <end position="375"/>
    </location>
</feature>
<dbReference type="PANTHER" id="PTHR42718">
    <property type="entry name" value="MAJOR FACILITATOR SUPERFAMILY MULTIDRUG TRANSPORTER MFSC"/>
    <property type="match status" value="1"/>
</dbReference>
<keyword evidence="2" id="KW-0813">Transport</keyword>
<feature type="transmembrane region" description="Helical" evidence="7">
    <location>
        <begin position="395"/>
        <end position="417"/>
    </location>
</feature>
<feature type="transmembrane region" description="Helical" evidence="7">
    <location>
        <begin position="137"/>
        <end position="155"/>
    </location>
</feature>
<dbReference type="PANTHER" id="PTHR42718:SF9">
    <property type="entry name" value="MAJOR FACILITATOR SUPERFAMILY MULTIDRUG TRANSPORTER MFSC"/>
    <property type="match status" value="1"/>
</dbReference>
<dbReference type="Gene3D" id="1.20.1250.20">
    <property type="entry name" value="MFS general substrate transporter like domains"/>
    <property type="match status" value="1"/>
</dbReference>
<dbReference type="EMBL" id="CP163443">
    <property type="protein sequence ID" value="XDQ58230.1"/>
    <property type="molecule type" value="Genomic_DNA"/>
</dbReference>
<feature type="transmembrane region" description="Helical" evidence="7">
    <location>
        <begin position="167"/>
        <end position="187"/>
    </location>
</feature>
<name>A0AB39RQT1_9ACTN</name>
<dbReference type="RefSeq" id="WP_369251284.1">
    <property type="nucleotide sequence ID" value="NZ_CP163443.1"/>
</dbReference>
<dbReference type="AlphaFoldDB" id="A0AB39RQT1"/>
<dbReference type="PRINTS" id="PR01036">
    <property type="entry name" value="TCRTETB"/>
</dbReference>
<dbReference type="SUPFAM" id="SSF103473">
    <property type="entry name" value="MFS general substrate transporter"/>
    <property type="match status" value="1"/>
</dbReference>
<feature type="transmembrane region" description="Helical" evidence="7">
    <location>
        <begin position="199"/>
        <end position="217"/>
    </location>
</feature>
<evidence type="ECO:0000256" key="2">
    <source>
        <dbReference type="ARBA" id="ARBA00022448"/>
    </source>
</evidence>
<evidence type="ECO:0000256" key="1">
    <source>
        <dbReference type="ARBA" id="ARBA00004651"/>
    </source>
</evidence>
<gene>
    <name evidence="9" type="ORF">AB5J53_44640</name>
</gene>
<evidence type="ECO:0000256" key="5">
    <source>
        <dbReference type="ARBA" id="ARBA00023136"/>
    </source>
</evidence>
<dbReference type="GO" id="GO:0022857">
    <property type="term" value="F:transmembrane transporter activity"/>
    <property type="evidence" value="ECO:0007669"/>
    <property type="project" value="InterPro"/>
</dbReference>
<keyword evidence="4 7" id="KW-1133">Transmembrane helix</keyword>
<dbReference type="Gene3D" id="1.20.1720.10">
    <property type="entry name" value="Multidrug resistance protein D"/>
    <property type="match status" value="1"/>
</dbReference>
<dbReference type="InterPro" id="IPR036259">
    <property type="entry name" value="MFS_trans_sf"/>
</dbReference>
<dbReference type="InterPro" id="IPR020846">
    <property type="entry name" value="MFS_dom"/>
</dbReference>
<keyword evidence="6" id="KW-0046">Antibiotic resistance</keyword>
<proteinExistence type="predicted"/>
<feature type="transmembrane region" description="Helical" evidence="7">
    <location>
        <begin position="12"/>
        <end position="35"/>
    </location>
</feature>
<feature type="transmembrane region" description="Helical" evidence="7">
    <location>
        <begin position="332"/>
        <end position="349"/>
    </location>
</feature>